<evidence type="ECO:0000313" key="1">
    <source>
        <dbReference type="EMBL" id="KAK9293610.1"/>
    </source>
</evidence>
<reference evidence="1 2" key="1">
    <citation type="submission" date="2024-05" db="EMBL/GenBank/DDBJ databases">
        <title>The nuclear and mitochondrial genome assemblies of Tetragonisca angustula (Apidae: Meliponini), a tiny yet remarkable pollinator in the Neotropics.</title>
        <authorList>
            <person name="Ferrari R."/>
            <person name="Ricardo P.C."/>
            <person name="Dias F.C."/>
            <person name="Araujo N.S."/>
            <person name="Soares D.O."/>
            <person name="Zhou Q.-S."/>
            <person name="Zhu C.-D."/>
            <person name="Coutinho L."/>
            <person name="Airas M.C."/>
            <person name="Batista T.M."/>
        </authorList>
    </citation>
    <scope>NUCLEOTIDE SEQUENCE [LARGE SCALE GENOMIC DNA]</scope>
    <source>
        <strain evidence="1">ASF017062</strain>
        <tissue evidence="1">Abdomen</tissue>
    </source>
</reference>
<accession>A0AAW0Z7R9</accession>
<evidence type="ECO:0000313" key="2">
    <source>
        <dbReference type="Proteomes" id="UP001432146"/>
    </source>
</evidence>
<proteinExistence type="predicted"/>
<name>A0AAW0Z7R9_9HYME</name>
<gene>
    <name evidence="1" type="ORF">QLX08_011493</name>
</gene>
<sequence>MGFCTIAFAVVASRELSRQYILGRLREDTAEVGDIRPHTASMRGFTMKFDWHLTLVRFIMAGVSYYQIIEASNIIRSARRLVYAASRNLLRRTNTYCESRTMDDKTMRRNGSHDS</sequence>
<keyword evidence="2" id="KW-1185">Reference proteome</keyword>
<protein>
    <submittedName>
        <fullName evidence="1">Uncharacterized protein</fullName>
    </submittedName>
</protein>
<dbReference type="AlphaFoldDB" id="A0AAW0Z7R9"/>
<dbReference type="EMBL" id="JAWNGG020000401">
    <property type="protein sequence ID" value="KAK9293610.1"/>
    <property type="molecule type" value="Genomic_DNA"/>
</dbReference>
<organism evidence="1 2">
    <name type="scientific">Tetragonisca angustula</name>
    <dbReference type="NCBI Taxonomy" id="166442"/>
    <lineage>
        <taxon>Eukaryota</taxon>
        <taxon>Metazoa</taxon>
        <taxon>Ecdysozoa</taxon>
        <taxon>Arthropoda</taxon>
        <taxon>Hexapoda</taxon>
        <taxon>Insecta</taxon>
        <taxon>Pterygota</taxon>
        <taxon>Neoptera</taxon>
        <taxon>Endopterygota</taxon>
        <taxon>Hymenoptera</taxon>
        <taxon>Apocrita</taxon>
        <taxon>Aculeata</taxon>
        <taxon>Apoidea</taxon>
        <taxon>Anthophila</taxon>
        <taxon>Apidae</taxon>
        <taxon>Tetragonisca</taxon>
    </lineage>
</organism>
<comment type="caution">
    <text evidence="1">The sequence shown here is derived from an EMBL/GenBank/DDBJ whole genome shotgun (WGS) entry which is preliminary data.</text>
</comment>
<dbReference type="Proteomes" id="UP001432146">
    <property type="component" value="Unassembled WGS sequence"/>
</dbReference>